<dbReference type="InterPro" id="IPR053158">
    <property type="entry name" value="CapK_Type1_Caps_Biosynth"/>
</dbReference>
<dbReference type="Proteomes" id="UP001317742">
    <property type="component" value="Chromosome"/>
</dbReference>
<name>A0ABN6S255_9BACT</name>
<evidence type="ECO:0000259" key="1">
    <source>
        <dbReference type="Pfam" id="PF00501"/>
    </source>
</evidence>
<dbReference type="SUPFAM" id="SSF56801">
    <property type="entry name" value="Acetyl-CoA synthetase-like"/>
    <property type="match status" value="1"/>
</dbReference>
<organism evidence="2 3">
    <name type="scientific">Pseudodesulfovibrio nedwellii</name>
    <dbReference type="NCBI Taxonomy" id="2973072"/>
    <lineage>
        <taxon>Bacteria</taxon>
        <taxon>Pseudomonadati</taxon>
        <taxon>Thermodesulfobacteriota</taxon>
        <taxon>Desulfovibrionia</taxon>
        <taxon>Desulfovibrionales</taxon>
        <taxon>Desulfovibrionaceae</taxon>
    </lineage>
</organism>
<feature type="domain" description="AMP-dependent synthetase/ligase" evidence="1">
    <location>
        <begin position="112"/>
        <end position="307"/>
    </location>
</feature>
<evidence type="ECO:0000313" key="3">
    <source>
        <dbReference type="Proteomes" id="UP001317742"/>
    </source>
</evidence>
<accession>A0ABN6S255</accession>
<dbReference type="Pfam" id="PF00501">
    <property type="entry name" value="AMP-binding"/>
    <property type="match status" value="1"/>
</dbReference>
<dbReference type="PANTHER" id="PTHR36932">
    <property type="entry name" value="CAPSULAR POLYSACCHARIDE BIOSYNTHESIS PROTEIN"/>
    <property type="match status" value="1"/>
</dbReference>
<dbReference type="PANTHER" id="PTHR36932:SF1">
    <property type="entry name" value="CAPSULAR POLYSACCHARIDE BIOSYNTHESIS PROTEIN"/>
    <property type="match status" value="1"/>
</dbReference>
<proteinExistence type="predicted"/>
<gene>
    <name evidence="2" type="ORF">SYK_14090</name>
</gene>
<keyword evidence="3" id="KW-1185">Reference proteome</keyword>
<dbReference type="Gene3D" id="3.40.50.12780">
    <property type="entry name" value="N-terminal domain of ligase-like"/>
    <property type="match status" value="1"/>
</dbReference>
<dbReference type="EMBL" id="AP026709">
    <property type="protein sequence ID" value="BDQ37049.1"/>
    <property type="molecule type" value="Genomic_DNA"/>
</dbReference>
<dbReference type="RefSeq" id="WP_281762917.1">
    <property type="nucleotide sequence ID" value="NZ_AP026709.1"/>
</dbReference>
<dbReference type="InterPro" id="IPR042099">
    <property type="entry name" value="ANL_N_sf"/>
</dbReference>
<protein>
    <recommendedName>
        <fullName evidence="1">AMP-dependent synthetase/ligase domain-containing protein</fullName>
    </recommendedName>
</protein>
<dbReference type="InterPro" id="IPR000873">
    <property type="entry name" value="AMP-dep_synth/lig_dom"/>
</dbReference>
<reference evidence="2 3" key="1">
    <citation type="submission" date="2022-08" db="EMBL/GenBank/DDBJ databases">
        <title>Genome Sequence of the sulphate-reducing bacterium, Pseudodesulfovibrio sp. SYK.</title>
        <authorList>
            <person name="Kondo R."/>
            <person name="Kataoka T."/>
        </authorList>
    </citation>
    <scope>NUCLEOTIDE SEQUENCE [LARGE SCALE GENOMIC DNA]</scope>
    <source>
        <strain evidence="2 3">SYK</strain>
    </source>
</reference>
<sequence>MNIITLMAQLRKFKNDSELTSQRVQELSRQRFSILLEKTYHSSEFYRDFYSAHGIKPKDLPDVAPADLPILDKALVMENFDSLITDKSITRRAVEDFITQDFNPKNRFQGNAIIHTSGSTGVPGIFVYSKDEWNFIVALLTARIKHPMPKAFCRFKLAFIGATIGHFAGATLTADAPRLIYNMKQFSKPEDTEGLIRDMNEFQPDIISGYAGVIHQLALAQLDGRLKIKPKRIQSSGEALSDQMREAVDKAFNLDVVNLYACSESILLGIQKSSQDPFLLFNDWHHIEVVNEDNEVLPEGTPGSLLITPLYRSLQPLIRYRMSDTVALKTTDQPFITLDTFAGRETDALTFVDDEGKGHPLHPFKLVDFFAPGLNKFQFEQTAPNALLARITVADGYSDTKQLAEEQLLDILRKEQLEFVSSSVEVVDSIGLNPKTGKFKLILPFSE</sequence>
<evidence type="ECO:0000313" key="2">
    <source>
        <dbReference type="EMBL" id="BDQ37049.1"/>
    </source>
</evidence>